<comment type="caution">
    <text evidence="7">The sequence shown here is derived from an EMBL/GenBank/DDBJ whole genome shotgun (WGS) entry which is preliminary data.</text>
</comment>
<dbReference type="Pfam" id="PF01428">
    <property type="entry name" value="zf-AN1"/>
    <property type="match status" value="1"/>
</dbReference>
<keyword evidence="2 4" id="KW-0863">Zinc-finger</keyword>
<proteinExistence type="predicted"/>
<keyword evidence="8" id="KW-1185">Reference proteome</keyword>
<dbReference type="PROSITE" id="PS51039">
    <property type="entry name" value="ZF_AN1"/>
    <property type="match status" value="1"/>
</dbReference>
<dbReference type="SMART" id="SM00154">
    <property type="entry name" value="ZnF_AN1"/>
    <property type="match status" value="1"/>
</dbReference>
<evidence type="ECO:0000259" key="6">
    <source>
        <dbReference type="PROSITE" id="PS51039"/>
    </source>
</evidence>
<evidence type="ECO:0000313" key="7">
    <source>
        <dbReference type="EMBL" id="KAF3808818.1"/>
    </source>
</evidence>
<dbReference type="EMBL" id="WVTB01000017">
    <property type="protein sequence ID" value="KAF3808818.1"/>
    <property type="molecule type" value="Genomic_DNA"/>
</dbReference>
<dbReference type="Proteomes" id="UP000613401">
    <property type="component" value="Unassembled WGS sequence"/>
</dbReference>
<dbReference type="GO" id="GO:0008270">
    <property type="term" value="F:zinc ion binding"/>
    <property type="evidence" value="ECO:0007669"/>
    <property type="project" value="UniProtKB-KW"/>
</dbReference>
<evidence type="ECO:0000256" key="1">
    <source>
        <dbReference type="ARBA" id="ARBA00022723"/>
    </source>
</evidence>
<evidence type="ECO:0000256" key="3">
    <source>
        <dbReference type="ARBA" id="ARBA00022833"/>
    </source>
</evidence>
<dbReference type="GeneID" id="69018135"/>
<dbReference type="InterPro" id="IPR000058">
    <property type="entry name" value="Znf_AN1"/>
</dbReference>
<protein>
    <submittedName>
        <fullName evidence="7">AN1-type zinc finger protein TMC1</fullName>
    </submittedName>
</protein>
<dbReference type="SUPFAM" id="SSF118310">
    <property type="entry name" value="AN1-like Zinc finger"/>
    <property type="match status" value="1"/>
</dbReference>
<accession>A0A8H4FNJ4</accession>
<gene>
    <name evidence="7" type="ORF">GCG54_00011009</name>
</gene>
<feature type="non-terminal residue" evidence="7">
    <location>
        <position position="129"/>
    </location>
</feature>
<name>A0A8H4FNJ4_COLGL</name>
<keyword evidence="1" id="KW-0479">Metal-binding</keyword>
<sequence length="129" mass="14498">SPLVLVFQRARSSTTSFSLPFDADKTLLASSRQRRIARLTTDGLTRQPTSPTPQLPNMPQKKIRCTFKECKDAAQRIVGDCGFCNGHFCGKHRLLEDHKCDGLEDCKKQSHERNAAQLEAERTQVIRGV</sequence>
<feature type="domain" description="AN1-type" evidence="6">
    <location>
        <begin position="59"/>
        <end position="108"/>
    </location>
</feature>
<dbReference type="RefSeq" id="XP_045267977.1">
    <property type="nucleotide sequence ID" value="XM_045410919.1"/>
</dbReference>
<evidence type="ECO:0000256" key="5">
    <source>
        <dbReference type="SAM" id="MobiDB-lite"/>
    </source>
</evidence>
<keyword evidence="3" id="KW-0862">Zinc</keyword>
<reference evidence="7" key="1">
    <citation type="journal article" date="2020" name="Phytopathology">
        <title>Genome sequence and comparative analysis of Colletotrichum gloeosporioides isolated from Liriodendron leaves.</title>
        <authorList>
            <person name="Fu F.F."/>
            <person name="Hao Z."/>
            <person name="Wang P."/>
            <person name="Lu Y."/>
            <person name="Xue L.J."/>
            <person name="Wei G."/>
            <person name="Tian Y."/>
            <person name="Baishi H."/>
            <person name="Xu H."/>
            <person name="Shi J."/>
            <person name="Cheng T."/>
            <person name="Wang G."/>
            <person name="Yi Y."/>
            <person name="Chen J."/>
        </authorList>
    </citation>
    <scope>NUCLEOTIDE SEQUENCE</scope>
    <source>
        <strain evidence="7">Lc1</strain>
    </source>
</reference>
<dbReference type="AlphaFoldDB" id="A0A8H4FNJ4"/>
<organism evidence="7 8">
    <name type="scientific">Colletotrichum gloeosporioides</name>
    <name type="common">Anthracnose fungus</name>
    <name type="synonym">Glomerella cingulata</name>
    <dbReference type="NCBI Taxonomy" id="474922"/>
    <lineage>
        <taxon>Eukaryota</taxon>
        <taxon>Fungi</taxon>
        <taxon>Dikarya</taxon>
        <taxon>Ascomycota</taxon>
        <taxon>Pezizomycotina</taxon>
        <taxon>Sordariomycetes</taxon>
        <taxon>Hypocreomycetidae</taxon>
        <taxon>Glomerellales</taxon>
        <taxon>Glomerellaceae</taxon>
        <taxon>Colletotrichum</taxon>
        <taxon>Colletotrichum gloeosporioides species complex</taxon>
    </lineage>
</organism>
<evidence type="ECO:0000313" key="8">
    <source>
        <dbReference type="Proteomes" id="UP000613401"/>
    </source>
</evidence>
<feature type="region of interest" description="Disordered" evidence="5">
    <location>
        <begin position="39"/>
        <end position="59"/>
    </location>
</feature>
<dbReference type="InterPro" id="IPR035896">
    <property type="entry name" value="AN1-like_Znf"/>
</dbReference>
<reference evidence="7" key="2">
    <citation type="submission" date="2020-03" db="EMBL/GenBank/DDBJ databases">
        <authorList>
            <person name="Fu F.-F."/>
            <person name="Chen J."/>
        </authorList>
    </citation>
    <scope>NUCLEOTIDE SEQUENCE</scope>
    <source>
        <strain evidence="7">Lc1</strain>
    </source>
</reference>
<evidence type="ECO:0000256" key="4">
    <source>
        <dbReference type="PROSITE-ProRule" id="PRU00449"/>
    </source>
</evidence>
<evidence type="ECO:0000256" key="2">
    <source>
        <dbReference type="ARBA" id="ARBA00022771"/>
    </source>
</evidence>
<dbReference type="Gene3D" id="4.10.1110.10">
    <property type="entry name" value="AN1-like Zinc finger"/>
    <property type="match status" value="1"/>
</dbReference>